<gene>
    <name evidence="2" type="ORF">METZ01_LOCUS3481</name>
</gene>
<reference evidence="2" key="1">
    <citation type="submission" date="2018-05" db="EMBL/GenBank/DDBJ databases">
        <authorList>
            <person name="Lanie J.A."/>
            <person name="Ng W.-L."/>
            <person name="Kazmierczak K.M."/>
            <person name="Andrzejewski T.M."/>
            <person name="Davidsen T.M."/>
            <person name="Wayne K.J."/>
            <person name="Tettelin H."/>
            <person name="Glass J.I."/>
            <person name="Rusch D."/>
            <person name="Podicherti R."/>
            <person name="Tsui H.-C.T."/>
            <person name="Winkler M.E."/>
        </authorList>
    </citation>
    <scope>NUCLEOTIDE SEQUENCE</scope>
</reference>
<accession>A0A381N811</accession>
<organism evidence="2">
    <name type="scientific">marine metagenome</name>
    <dbReference type="NCBI Taxonomy" id="408172"/>
    <lineage>
        <taxon>unclassified sequences</taxon>
        <taxon>metagenomes</taxon>
        <taxon>ecological metagenomes</taxon>
    </lineage>
</organism>
<name>A0A381N811_9ZZZZ</name>
<dbReference type="GO" id="GO:0016491">
    <property type="term" value="F:oxidoreductase activity"/>
    <property type="evidence" value="ECO:0007669"/>
    <property type="project" value="InterPro"/>
</dbReference>
<dbReference type="EMBL" id="UINC01000179">
    <property type="protein sequence ID" value="SUZ50627.1"/>
    <property type="molecule type" value="Genomic_DNA"/>
</dbReference>
<dbReference type="CDD" id="cd03024">
    <property type="entry name" value="DsbA_FrnE"/>
    <property type="match status" value="1"/>
</dbReference>
<dbReference type="Pfam" id="PF01323">
    <property type="entry name" value="DSBA"/>
    <property type="match status" value="1"/>
</dbReference>
<evidence type="ECO:0000313" key="2">
    <source>
        <dbReference type="EMBL" id="SUZ50627.1"/>
    </source>
</evidence>
<protein>
    <recommendedName>
        <fullName evidence="1">DSBA-like thioredoxin domain-containing protein</fullName>
    </recommendedName>
</protein>
<dbReference type="PANTHER" id="PTHR13887:SF41">
    <property type="entry name" value="THIOREDOXIN SUPERFAMILY PROTEIN"/>
    <property type="match status" value="1"/>
</dbReference>
<evidence type="ECO:0000259" key="1">
    <source>
        <dbReference type="Pfam" id="PF01323"/>
    </source>
</evidence>
<sequence>MNRSQLKIDIVSDVVCPWCAIGYKKLSEAMTQLDDQISFEVNWKPYELHPEIPKEGFDKKEYYKIKFGESSGSSDKFNFISEEGKKVGLEFNFKKSKNLPNTFLAHRLLWLCRSKDMQDVLAEALFHAYFTDGRDVGNTDELIEISSENGLNREEIKEFFQTNIGHEEVLREENRAREMNIFSVPTYIFNKKYLLVGGQESDTFKAYIKKVIEVESKNSKTLNA</sequence>
<feature type="domain" description="DSBA-like thioredoxin" evidence="1">
    <location>
        <begin position="8"/>
        <end position="208"/>
    </location>
</feature>
<dbReference type="Gene3D" id="3.40.30.10">
    <property type="entry name" value="Glutaredoxin"/>
    <property type="match status" value="1"/>
</dbReference>
<dbReference type="InterPro" id="IPR036249">
    <property type="entry name" value="Thioredoxin-like_sf"/>
</dbReference>
<proteinExistence type="predicted"/>
<dbReference type="PANTHER" id="PTHR13887">
    <property type="entry name" value="GLUTATHIONE S-TRANSFERASE KAPPA"/>
    <property type="match status" value="1"/>
</dbReference>
<dbReference type="InterPro" id="IPR001853">
    <property type="entry name" value="DSBA-like_thioredoxin_dom"/>
</dbReference>
<dbReference type="SUPFAM" id="SSF52833">
    <property type="entry name" value="Thioredoxin-like"/>
    <property type="match status" value="1"/>
</dbReference>
<dbReference type="AlphaFoldDB" id="A0A381N811"/>